<dbReference type="Proteomes" id="UP000738376">
    <property type="component" value="Unassembled WGS sequence"/>
</dbReference>
<evidence type="ECO:0000313" key="1">
    <source>
        <dbReference type="EMBL" id="NMF58032.1"/>
    </source>
</evidence>
<accession>A0ABX1LVY3</accession>
<dbReference type="RefSeq" id="WP_169362982.1">
    <property type="nucleotide sequence ID" value="NZ_JAAVJL010000001.1"/>
</dbReference>
<dbReference type="EMBL" id="JAAVJL010000001">
    <property type="protein sequence ID" value="NMF58032.1"/>
    <property type="molecule type" value="Genomic_DNA"/>
</dbReference>
<protein>
    <submittedName>
        <fullName evidence="1">Uncharacterized protein</fullName>
    </submittedName>
</protein>
<name>A0ABX1LVY3_9CYAN</name>
<comment type="caution">
    <text evidence="1">The sequence shown here is derived from an EMBL/GenBank/DDBJ whole genome shotgun (WGS) entry which is preliminary data.</text>
</comment>
<evidence type="ECO:0000313" key="2">
    <source>
        <dbReference type="Proteomes" id="UP000738376"/>
    </source>
</evidence>
<organism evidence="1 2">
    <name type="scientific">Pseudanabaena yagii GIHE-NHR1</name>
    <dbReference type="NCBI Taxonomy" id="2722753"/>
    <lineage>
        <taxon>Bacteria</taxon>
        <taxon>Bacillati</taxon>
        <taxon>Cyanobacteriota</taxon>
        <taxon>Cyanophyceae</taxon>
        <taxon>Pseudanabaenales</taxon>
        <taxon>Pseudanabaenaceae</taxon>
        <taxon>Pseudanabaena</taxon>
        <taxon>Pseudanabaena yagii</taxon>
    </lineage>
</organism>
<gene>
    <name evidence="1" type="ORF">HC246_08350</name>
</gene>
<reference evidence="1 2" key="1">
    <citation type="submission" date="2020-03" db="EMBL/GenBank/DDBJ databases">
        <title>Draft Genome Sequence of 2-Methylisoborneol Producing Pseudanabaena yagii Strain GIHE-NHR1 Isolated from North Han River in South Korea.</title>
        <authorList>
            <person name="Jeong J."/>
        </authorList>
    </citation>
    <scope>NUCLEOTIDE SEQUENCE [LARGE SCALE GENOMIC DNA]</scope>
    <source>
        <strain evidence="1 2">GIHE-NHR1</strain>
    </source>
</reference>
<keyword evidence="2" id="KW-1185">Reference proteome</keyword>
<proteinExistence type="predicted"/>
<sequence>MTLHDVRTVQTILINDRSSALINFIDASQFTESELVDVYLGMCDRLKHLIELKPTMSFEIHQPSPELTNETVKGLMQDLNTDEKLLFEVEPLEAYMILGMMQAAIVSLGIPENLEKFGRKFIKAFCDRYRIMFPDVVKTLEMGWTTCMTSEEFDDLIDSDENELSVEDFLGSGVLIRVGNDFQMPDIPTHFPDDYVDDFA</sequence>